<keyword evidence="1" id="KW-0813">Transport</keyword>
<evidence type="ECO:0000256" key="6">
    <source>
        <dbReference type="PROSITE-ProRule" id="PRU00433"/>
    </source>
</evidence>
<keyword evidence="3 6" id="KW-0479">Metal-binding</keyword>
<feature type="signal peptide" evidence="7">
    <location>
        <begin position="1"/>
        <end position="19"/>
    </location>
</feature>
<feature type="domain" description="Cytochrome c" evidence="8">
    <location>
        <begin position="25"/>
        <end position="138"/>
    </location>
</feature>
<sequence length="152" mass="16111">MKPMIRILAILSLATPAFADSHAMGDAAEGAKTFNKCKSCHVIANGDEVIEKGGRTGPNLYGVIGRQAGSVEGYRYQDSIIAAGEAGLIWDQASLAEYLVDPREFLRTYLDDPKAKSGMAYKLRKGGEDVASYLAEVGPEVASEDEAAPADG</sequence>
<name>A0ABT1YXA9_9RHOB</name>
<evidence type="ECO:0000256" key="5">
    <source>
        <dbReference type="ARBA" id="ARBA00023004"/>
    </source>
</evidence>
<dbReference type="PANTHER" id="PTHR11961">
    <property type="entry name" value="CYTOCHROME C"/>
    <property type="match status" value="1"/>
</dbReference>
<keyword evidence="7" id="KW-0732">Signal</keyword>
<organism evidence="9 10">
    <name type="scientific">Pseudosulfitobacter koreensis</name>
    <dbReference type="NCBI Taxonomy" id="2968472"/>
    <lineage>
        <taxon>Bacteria</taxon>
        <taxon>Pseudomonadati</taxon>
        <taxon>Pseudomonadota</taxon>
        <taxon>Alphaproteobacteria</taxon>
        <taxon>Rhodobacterales</taxon>
        <taxon>Roseobacteraceae</taxon>
        <taxon>Pseudosulfitobacter</taxon>
    </lineage>
</organism>
<evidence type="ECO:0000256" key="3">
    <source>
        <dbReference type="ARBA" id="ARBA00022723"/>
    </source>
</evidence>
<keyword evidence="5 6" id="KW-0408">Iron</keyword>
<keyword evidence="10" id="KW-1185">Reference proteome</keyword>
<proteinExistence type="predicted"/>
<gene>
    <name evidence="9" type="ORF">NTA49_03045</name>
</gene>
<keyword evidence="4" id="KW-0249">Electron transport</keyword>
<comment type="caution">
    <text evidence="9">The sequence shown here is derived from an EMBL/GenBank/DDBJ whole genome shotgun (WGS) entry which is preliminary data.</text>
</comment>
<dbReference type="SUPFAM" id="SSF46626">
    <property type="entry name" value="Cytochrome c"/>
    <property type="match status" value="1"/>
</dbReference>
<evidence type="ECO:0000313" key="9">
    <source>
        <dbReference type="EMBL" id="MCR8825507.1"/>
    </source>
</evidence>
<evidence type="ECO:0000313" key="10">
    <source>
        <dbReference type="Proteomes" id="UP001165396"/>
    </source>
</evidence>
<dbReference type="Proteomes" id="UP001165396">
    <property type="component" value="Unassembled WGS sequence"/>
</dbReference>
<evidence type="ECO:0000256" key="1">
    <source>
        <dbReference type="ARBA" id="ARBA00022448"/>
    </source>
</evidence>
<evidence type="ECO:0000256" key="2">
    <source>
        <dbReference type="ARBA" id="ARBA00022617"/>
    </source>
</evidence>
<feature type="chain" id="PRO_5047254413" description="Cytochrome c domain-containing protein" evidence="7">
    <location>
        <begin position="20"/>
        <end position="152"/>
    </location>
</feature>
<dbReference type="InterPro" id="IPR036909">
    <property type="entry name" value="Cyt_c-like_dom_sf"/>
</dbReference>
<dbReference type="InterPro" id="IPR009056">
    <property type="entry name" value="Cyt_c-like_dom"/>
</dbReference>
<evidence type="ECO:0000259" key="8">
    <source>
        <dbReference type="PROSITE" id="PS51007"/>
    </source>
</evidence>
<evidence type="ECO:0000256" key="7">
    <source>
        <dbReference type="SAM" id="SignalP"/>
    </source>
</evidence>
<dbReference type="RefSeq" id="WP_258293175.1">
    <property type="nucleotide sequence ID" value="NZ_JANKJG010000001.1"/>
</dbReference>
<evidence type="ECO:0000256" key="4">
    <source>
        <dbReference type="ARBA" id="ARBA00022982"/>
    </source>
</evidence>
<dbReference type="PROSITE" id="PS51007">
    <property type="entry name" value="CYTC"/>
    <property type="match status" value="1"/>
</dbReference>
<protein>
    <recommendedName>
        <fullName evidence="8">Cytochrome c domain-containing protein</fullName>
    </recommendedName>
</protein>
<dbReference type="EMBL" id="JANKJG010000001">
    <property type="protein sequence ID" value="MCR8825507.1"/>
    <property type="molecule type" value="Genomic_DNA"/>
</dbReference>
<keyword evidence="2 6" id="KW-0349">Heme</keyword>
<dbReference type="Gene3D" id="1.10.760.10">
    <property type="entry name" value="Cytochrome c-like domain"/>
    <property type="match status" value="1"/>
</dbReference>
<dbReference type="InterPro" id="IPR002327">
    <property type="entry name" value="Cyt_c_1A/1B"/>
</dbReference>
<accession>A0ABT1YXA9</accession>
<reference evidence="9" key="1">
    <citation type="submission" date="2022-07" db="EMBL/GenBank/DDBJ databases">
        <title>Pseudosulfitobacter sp. strain AP-MA-4, whole genome sequence.</title>
        <authorList>
            <person name="Jiang Y."/>
        </authorList>
    </citation>
    <scope>NUCLEOTIDE SEQUENCE</scope>
    <source>
        <strain evidence="9">AP-MA-4</strain>
    </source>
</reference>